<keyword evidence="6" id="KW-0547">Nucleotide-binding</keyword>
<dbReference type="Gene3D" id="3.30.70.270">
    <property type="match status" value="1"/>
</dbReference>
<accession>A0A6N9HKZ5</accession>
<dbReference type="SUPFAM" id="SSF55073">
    <property type="entry name" value="Nucleotide cyclase"/>
    <property type="match status" value="1"/>
</dbReference>
<evidence type="ECO:0000256" key="3">
    <source>
        <dbReference type="ARBA" id="ARBA00022553"/>
    </source>
</evidence>
<dbReference type="InterPro" id="IPR000014">
    <property type="entry name" value="PAS"/>
</dbReference>
<gene>
    <name evidence="16" type="ORF">GTP41_17355</name>
</gene>
<dbReference type="InterPro" id="IPR013656">
    <property type="entry name" value="PAS_4"/>
</dbReference>
<evidence type="ECO:0000256" key="10">
    <source>
        <dbReference type="ARBA" id="ARBA00023012"/>
    </source>
</evidence>
<dbReference type="SUPFAM" id="SSF55785">
    <property type="entry name" value="PYP-like sensor domain (PAS domain)"/>
    <property type="match status" value="2"/>
</dbReference>
<evidence type="ECO:0000256" key="5">
    <source>
        <dbReference type="ARBA" id="ARBA00022692"/>
    </source>
</evidence>
<evidence type="ECO:0000313" key="17">
    <source>
        <dbReference type="Proteomes" id="UP000448575"/>
    </source>
</evidence>
<feature type="coiled-coil region" evidence="12">
    <location>
        <begin position="330"/>
        <end position="364"/>
    </location>
</feature>
<dbReference type="CDD" id="cd12912">
    <property type="entry name" value="PDC2_MCP_like"/>
    <property type="match status" value="1"/>
</dbReference>
<dbReference type="PANTHER" id="PTHR44757">
    <property type="entry name" value="DIGUANYLATE CYCLASE DGCP"/>
    <property type="match status" value="1"/>
</dbReference>
<dbReference type="CDD" id="cd12914">
    <property type="entry name" value="PDC1_DGC_like"/>
    <property type="match status" value="1"/>
</dbReference>
<evidence type="ECO:0000256" key="7">
    <source>
        <dbReference type="ARBA" id="ARBA00022777"/>
    </source>
</evidence>
<feature type="transmembrane region" description="Helical" evidence="13">
    <location>
        <begin position="276"/>
        <end position="299"/>
    </location>
</feature>
<dbReference type="InterPro" id="IPR029787">
    <property type="entry name" value="Nucleotide_cyclase"/>
</dbReference>
<dbReference type="SMART" id="SM00091">
    <property type="entry name" value="PAS"/>
    <property type="match status" value="2"/>
</dbReference>
<name>A0A6N9HKZ5_9BURK</name>
<evidence type="ECO:0000313" key="16">
    <source>
        <dbReference type="EMBL" id="MYN03863.1"/>
    </source>
</evidence>
<evidence type="ECO:0000256" key="4">
    <source>
        <dbReference type="ARBA" id="ARBA00022679"/>
    </source>
</evidence>
<evidence type="ECO:0000259" key="14">
    <source>
        <dbReference type="PROSITE" id="PS50112"/>
    </source>
</evidence>
<keyword evidence="2" id="KW-1003">Cell membrane</keyword>
<keyword evidence="9 13" id="KW-1133">Transmembrane helix</keyword>
<dbReference type="Gene3D" id="6.10.340.10">
    <property type="match status" value="1"/>
</dbReference>
<comment type="subcellular location">
    <subcellularLocation>
        <location evidence="1">Cell membrane</location>
        <topology evidence="1">Multi-pass membrane protein</topology>
    </subcellularLocation>
</comment>
<evidence type="ECO:0000256" key="8">
    <source>
        <dbReference type="ARBA" id="ARBA00022840"/>
    </source>
</evidence>
<dbReference type="Gene3D" id="3.30.450.20">
    <property type="entry name" value="PAS domain"/>
    <property type="match status" value="3"/>
</dbReference>
<evidence type="ECO:0000256" key="12">
    <source>
        <dbReference type="SAM" id="Coils"/>
    </source>
</evidence>
<dbReference type="InterPro" id="IPR043128">
    <property type="entry name" value="Rev_trsase/Diguanyl_cyclase"/>
</dbReference>
<evidence type="ECO:0000256" key="13">
    <source>
        <dbReference type="SAM" id="Phobius"/>
    </source>
</evidence>
<keyword evidence="10" id="KW-0902">Two-component regulatory system</keyword>
<dbReference type="Pfam" id="PF08448">
    <property type="entry name" value="PAS_4"/>
    <property type="match status" value="2"/>
</dbReference>
<dbReference type="InterPro" id="IPR000160">
    <property type="entry name" value="GGDEF_dom"/>
</dbReference>
<evidence type="ECO:0000256" key="9">
    <source>
        <dbReference type="ARBA" id="ARBA00022989"/>
    </source>
</evidence>
<dbReference type="NCBIfam" id="TIGR00229">
    <property type="entry name" value="sensory_box"/>
    <property type="match status" value="2"/>
</dbReference>
<dbReference type="EMBL" id="WWCJ01000012">
    <property type="protein sequence ID" value="MYN03863.1"/>
    <property type="molecule type" value="Genomic_DNA"/>
</dbReference>
<dbReference type="InterPro" id="IPR035965">
    <property type="entry name" value="PAS-like_dom_sf"/>
</dbReference>
<dbReference type="InterPro" id="IPR029151">
    <property type="entry name" value="Sensor-like_sf"/>
</dbReference>
<dbReference type="Proteomes" id="UP000448575">
    <property type="component" value="Unassembled WGS sequence"/>
</dbReference>
<protein>
    <submittedName>
        <fullName evidence="16">Diguanylate cyclase</fullName>
    </submittedName>
</protein>
<dbReference type="SMART" id="SM00267">
    <property type="entry name" value="GGDEF"/>
    <property type="match status" value="1"/>
</dbReference>
<keyword evidence="12" id="KW-0175">Coiled coil</keyword>
<dbReference type="AlphaFoldDB" id="A0A6N9HKZ5"/>
<dbReference type="Pfam" id="PF00990">
    <property type="entry name" value="GGDEF"/>
    <property type="match status" value="1"/>
</dbReference>
<dbReference type="PROSITE" id="PS50112">
    <property type="entry name" value="PAS"/>
    <property type="match status" value="1"/>
</dbReference>
<dbReference type="PANTHER" id="PTHR44757:SF2">
    <property type="entry name" value="BIOFILM ARCHITECTURE MAINTENANCE PROTEIN MBAA"/>
    <property type="match status" value="1"/>
</dbReference>
<dbReference type="FunFam" id="3.30.70.270:FF:000001">
    <property type="entry name" value="Diguanylate cyclase domain protein"/>
    <property type="match status" value="1"/>
</dbReference>
<dbReference type="GO" id="GO:0016301">
    <property type="term" value="F:kinase activity"/>
    <property type="evidence" value="ECO:0007669"/>
    <property type="project" value="UniProtKB-KW"/>
</dbReference>
<evidence type="ECO:0000256" key="11">
    <source>
        <dbReference type="ARBA" id="ARBA00023136"/>
    </source>
</evidence>
<reference evidence="16 17" key="1">
    <citation type="submission" date="2019-12" db="EMBL/GenBank/DDBJ databases">
        <title>Novel species isolated from a subtropical stream in China.</title>
        <authorList>
            <person name="Lu H."/>
        </authorList>
    </citation>
    <scope>NUCLEOTIDE SEQUENCE [LARGE SCALE GENOMIC DNA]</scope>
    <source>
        <strain evidence="16 17">DS3</strain>
    </source>
</reference>
<dbReference type="InterPro" id="IPR052155">
    <property type="entry name" value="Biofilm_reg_signaling"/>
</dbReference>
<evidence type="ECO:0000256" key="6">
    <source>
        <dbReference type="ARBA" id="ARBA00022741"/>
    </source>
</evidence>
<dbReference type="NCBIfam" id="TIGR00254">
    <property type="entry name" value="GGDEF"/>
    <property type="match status" value="1"/>
</dbReference>
<evidence type="ECO:0000256" key="2">
    <source>
        <dbReference type="ARBA" id="ARBA00022475"/>
    </source>
</evidence>
<evidence type="ECO:0000256" key="1">
    <source>
        <dbReference type="ARBA" id="ARBA00004651"/>
    </source>
</evidence>
<evidence type="ECO:0000259" key="15">
    <source>
        <dbReference type="PROSITE" id="PS50887"/>
    </source>
</evidence>
<sequence length="777" mass="85616">MTCVVIAFVLAATTVLTWLALSMAERDMKAVIGQQQFSLLSLAAAHIDEQLAAKRLLLASIAEAVPPGQRNADGLRAAIERHAAAAAEFANVAAFDASGQYLASLRPPSQPNPNVADRNYFEQTMAQKRGIISPPVRGRVSNLPVVALTHPIIDSGGDVQTVLVGSIDLLNSDFFHHFNTMKPGKTGFMFIMTTEGILVNHPNKARLLEHINARPGLNLGTQRALDGFEGWMEATNKDGVDGIYSYKRLNATNWIVAVRYPTDEAFAPMAQMRRQAVLAASGFAAVAGLLSWWMVKVLLSPLQKLRNNLLAIRTRGGDIRLLRSSGRDEVAELSEALYELTAERQAAQDRLAESEKRARVIADNIPALVAYIDRDLRYRFTNEHYQFLLGQDPRAMIGKRIDEVFGPAMLARWQDCIDLVLDGRRIHIERAGDELERYLHLMAELVPDCAPDGTVQGFYLMCTDITERKTAELAQAASEKRLRLIADHLPVMISAIDPAHVLQFGNATYRRWLDIDPDTLPGRPIASVMGQAAYAEARPALEQAFAGTVTEFESSARLHGELRVLETTFVPDVRKDGSVPFVYALTGDVTRSREVEAELLRQARRDPLTGIPNRRLFEDVLDQAIERVRRQEYQLALAYLDIDNFKHINDSLGHAAGDEVLKEFALRLAGHVRATDTVARLAGDEFVIVFENIRHPGEVQLLAEKVMAAVAPDFHVLGAPLRVTTSIGIALYAGGSETAGGLIGRADMALYDTKRRGRNGFTIDSGQGLPEAVDTQR</sequence>
<dbReference type="Pfam" id="PF02743">
    <property type="entry name" value="dCache_1"/>
    <property type="match status" value="1"/>
</dbReference>
<dbReference type="CDD" id="cd01949">
    <property type="entry name" value="GGDEF"/>
    <property type="match status" value="1"/>
</dbReference>
<feature type="domain" description="PAS" evidence="14">
    <location>
        <begin position="354"/>
        <end position="424"/>
    </location>
</feature>
<comment type="caution">
    <text evidence="16">The sequence shown here is derived from an EMBL/GenBank/DDBJ whole genome shotgun (WGS) entry which is preliminary data.</text>
</comment>
<keyword evidence="17" id="KW-1185">Reference proteome</keyword>
<dbReference type="GO" id="GO:0005524">
    <property type="term" value="F:ATP binding"/>
    <property type="evidence" value="ECO:0007669"/>
    <property type="project" value="UniProtKB-KW"/>
</dbReference>
<keyword evidence="11 13" id="KW-0472">Membrane</keyword>
<organism evidence="16 17">
    <name type="scientific">Pseudoduganella guangdongensis</name>
    <dbReference type="NCBI Taxonomy" id="2692179"/>
    <lineage>
        <taxon>Bacteria</taxon>
        <taxon>Pseudomonadati</taxon>
        <taxon>Pseudomonadota</taxon>
        <taxon>Betaproteobacteria</taxon>
        <taxon>Burkholderiales</taxon>
        <taxon>Oxalobacteraceae</taxon>
        <taxon>Telluria group</taxon>
        <taxon>Pseudoduganella</taxon>
    </lineage>
</organism>
<keyword evidence="7" id="KW-0418">Kinase</keyword>
<keyword evidence="3" id="KW-0597">Phosphoprotein</keyword>
<dbReference type="SUPFAM" id="SSF103190">
    <property type="entry name" value="Sensory domain-like"/>
    <property type="match status" value="1"/>
</dbReference>
<dbReference type="GO" id="GO:0005886">
    <property type="term" value="C:plasma membrane"/>
    <property type="evidence" value="ECO:0007669"/>
    <property type="project" value="UniProtKB-SubCell"/>
</dbReference>
<dbReference type="GO" id="GO:0000160">
    <property type="term" value="P:phosphorelay signal transduction system"/>
    <property type="evidence" value="ECO:0007669"/>
    <property type="project" value="UniProtKB-KW"/>
</dbReference>
<keyword evidence="5 13" id="KW-0812">Transmembrane</keyword>
<dbReference type="InterPro" id="IPR033479">
    <property type="entry name" value="dCache_1"/>
</dbReference>
<dbReference type="PROSITE" id="PS50887">
    <property type="entry name" value="GGDEF"/>
    <property type="match status" value="1"/>
</dbReference>
<proteinExistence type="predicted"/>
<feature type="domain" description="GGDEF" evidence="15">
    <location>
        <begin position="633"/>
        <end position="766"/>
    </location>
</feature>
<keyword evidence="8" id="KW-0067">ATP-binding</keyword>
<keyword evidence="4" id="KW-0808">Transferase</keyword>